<dbReference type="GO" id="GO:0008757">
    <property type="term" value="F:S-adenosylmethionine-dependent methyltransferase activity"/>
    <property type="evidence" value="ECO:0007669"/>
    <property type="project" value="TreeGrafter"/>
</dbReference>
<feature type="domain" description="Methyltransferase small" evidence="5">
    <location>
        <begin position="49"/>
        <end position="139"/>
    </location>
</feature>
<name>A0A382GUA5_9ZZZZ</name>
<dbReference type="PROSITE" id="PS00092">
    <property type="entry name" value="N6_MTASE"/>
    <property type="match status" value="1"/>
</dbReference>
<gene>
    <name evidence="6" type="ORF">METZ01_LOCUS231316</name>
</gene>
<dbReference type="GO" id="GO:0032259">
    <property type="term" value="P:methylation"/>
    <property type="evidence" value="ECO:0007669"/>
    <property type="project" value="UniProtKB-KW"/>
</dbReference>
<dbReference type="InterPro" id="IPR052190">
    <property type="entry name" value="Euk-Arch_PrmC-MTase"/>
</dbReference>
<dbReference type="InterPro" id="IPR002052">
    <property type="entry name" value="DNA_methylase_N6_adenine_CS"/>
</dbReference>
<dbReference type="GO" id="GO:0003676">
    <property type="term" value="F:nucleic acid binding"/>
    <property type="evidence" value="ECO:0007669"/>
    <property type="project" value="InterPro"/>
</dbReference>
<dbReference type="GO" id="GO:0035657">
    <property type="term" value="C:eRF1 methyltransferase complex"/>
    <property type="evidence" value="ECO:0007669"/>
    <property type="project" value="TreeGrafter"/>
</dbReference>
<accession>A0A382GUA5</accession>
<evidence type="ECO:0000256" key="1">
    <source>
        <dbReference type="ARBA" id="ARBA00006149"/>
    </source>
</evidence>
<proteinExistence type="inferred from homology"/>
<dbReference type="NCBIfam" id="TIGR00537">
    <property type="entry name" value="hemK_rel_arch"/>
    <property type="match status" value="1"/>
</dbReference>
<organism evidence="6">
    <name type="scientific">marine metagenome</name>
    <dbReference type="NCBI Taxonomy" id="408172"/>
    <lineage>
        <taxon>unclassified sequences</taxon>
        <taxon>metagenomes</taxon>
        <taxon>ecological metagenomes</taxon>
    </lineage>
</organism>
<dbReference type="InterPro" id="IPR004557">
    <property type="entry name" value="PrmC-related"/>
</dbReference>
<sequence>MKKLLSSIIQKFIFQIMKSRYAAHLIFKIDFKPVKKGAYYFDMTTLVLTKLLLRKINKDDRVLDMGTGTSSIIGLTLWKQCGCYVVCSDINPEIVSMAQENVEFNQAPIQVKHSNLFENIEEDFDVVVFNPPYVPTKKGTMSNLSKQFQSQWDGGEDGSSVIKQFLDELQQVKRSVKAYVGINYWYLPKEKFLPMIEMKKDLKLRKIYRHAFLPIEVFIIEKKTSF</sequence>
<dbReference type="EMBL" id="UINC01057386">
    <property type="protein sequence ID" value="SVB78462.1"/>
    <property type="molecule type" value="Genomic_DNA"/>
</dbReference>
<dbReference type="Pfam" id="PF05175">
    <property type="entry name" value="MTS"/>
    <property type="match status" value="1"/>
</dbReference>
<dbReference type="PANTHER" id="PTHR45875">
    <property type="entry name" value="METHYLTRANSFERASE N6AMT1"/>
    <property type="match status" value="1"/>
</dbReference>
<dbReference type="PANTHER" id="PTHR45875:SF1">
    <property type="entry name" value="METHYLTRANSFERASE N6AMT1"/>
    <property type="match status" value="1"/>
</dbReference>
<reference evidence="6" key="1">
    <citation type="submission" date="2018-05" db="EMBL/GenBank/DDBJ databases">
        <authorList>
            <person name="Lanie J.A."/>
            <person name="Ng W.-L."/>
            <person name="Kazmierczak K.M."/>
            <person name="Andrzejewski T.M."/>
            <person name="Davidsen T.M."/>
            <person name="Wayne K.J."/>
            <person name="Tettelin H."/>
            <person name="Glass J.I."/>
            <person name="Rusch D."/>
            <person name="Podicherti R."/>
            <person name="Tsui H.-C.T."/>
            <person name="Winkler M.E."/>
        </authorList>
    </citation>
    <scope>NUCLEOTIDE SEQUENCE</scope>
</reference>
<dbReference type="CDD" id="cd02440">
    <property type="entry name" value="AdoMet_MTases"/>
    <property type="match status" value="1"/>
</dbReference>
<dbReference type="InterPro" id="IPR029063">
    <property type="entry name" value="SAM-dependent_MTases_sf"/>
</dbReference>
<dbReference type="AlphaFoldDB" id="A0A382GUA5"/>
<protein>
    <recommendedName>
        <fullName evidence="5">Methyltransferase small domain-containing protein</fullName>
    </recommendedName>
</protein>
<dbReference type="InterPro" id="IPR007848">
    <property type="entry name" value="Small_mtfrase_dom"/>
</dbReference>
<evidence type="ECO:0000259" key="5">
    <source>
        <dbReference type="Pfam" id="PF05175"/>
    </source>
</evidence>
<comment type="similarity">
    <text evidence="1">Belongs to the eukaryotic/archaeal PrmC-related family.</text>
</comment>
<keyword evidence="4" id="KW-0949">S-adenosyl-L-methionine</keyword>
<dbReference type="SUPFAM" id="SSF53335">
    <property type="entry name" value="S-adenosyl-L-methionine-dependent methyltransferases"/>
    <property type="match status" value="1"/>
</dbReference>
<evidence type="ECO:0000256" key="3">
    <source>
        <dbReference type="ARBA" id="ARBA00022679"/>
    </source>
</evidence>
<keyword evidence="2" id="KW-0489">Methyltransferase</keyword>
<evidence type="ECO:0000313" key="6">
    <source>
        <dbReference type="EMBL" id="SVB78462.1"/>
    </source>
</evidence>
<keyword evidence="3" id="KW-0808">Transferase</keyword>
<evidence type="ECO:0000256" key="4">
    <source>
        <dbReference type="ARBA" id="ARBA00022691"/>
    </source>
</evidence>
<evidence type="ECO:0000256" key="2">
    <source>
        <dbReference type="ARBA" id="ARBA00022603"/>
    </source>
</evidence>
<dbReference type="GO" id="GO:0008276">
    <property type="term" value="F:protein methyltransferase activity"/>
    <property type="evidence" value="ECO:0007669"/>
    <property type="project" value="TreeGrafter"/>
</dbReference>
<dbReference type="Gene3D" id="3.40.50.150">
    <property type="entry name" value="Vaccinia Virus protein VP39"/>
    <property type="match status" value="1"/>
</dbReference>